<evidence type="ECO:0000313" key="1">
    <source>
        <dbReference type="EMBL" id="KFN10358.1"/>
    </source>
</evidence>
<comment type="caution">
    <text evidence="1">The sequence shown here is derived from an EMBL/GenBank/DDBJ whole genome shotgun (WGS) entry which is preliminary data.</text>
</comment>
<proteinExistence type="predicted"/>
<dbReference type="InterPro" id="IPR049215">
    <property type="entry name" value="DUF6809"/>
</dbReference>
<dbReference type="HOGENOM" id="CLU_157174_0_0_9"/>
<accession>A0A090ZIX0</accession>
<gene>
    <name evidence="1" type="ORF">DJ90_838</name>
</gene>
<reference evidence="1 2" key="1">
    <citation type="submission" date="2014-04" db="EMBL/GenBank/DDBJ databases">
        <authorList>
            <person name="Bishop-Lilly K.A."/>
            <person name="Broomall S.M."/>
            <person name="Chain P.S."/>
            <person name="Chertkov O."/>
            <person name="Coyne S.R."/>
            <person name="Daligault H.E."/>
            <person name="Davenport K.W."/>
            <person name="Erkkila T."/>
            <person name="Frey K.G."/>
            <person name="Gibbons H.S."/>
            <person name="Gu W."/>
            <person name="Jaissle J."/>
            <person name="Johnson S.L."/>
            <person name="Koroleva G.I."/>
            <person name="Ladner J.T."/>
            <person name="Lo C.-C."/>
            <person name="Minogue T.D."/>
            <person name="Munk C."/>
            <person name="Palacios G.F."/>
            <person name="Redden C.L."/>
            <person name="Rosenzweig C.N."/>
            <person name="Scholz M.B."/>
            <person name="Teshima H."/>
            <person name="Xu Y."/>
        </authorList>
    </citation>
    <scope>NUCLEOTIDE SEQUENCE [LARGE SCALE GENOMIC DNA]</scope>
    <source>
        <strain evidence="1 2">8244</strain>
    </source>
</reference>
<name>A0A090ZIX0_PAEMA</name>
<dbReference type="Proteomes" id="UP000029278">
    <property type="component" value="Unassembled WGS sequence"/>
</dbReference>
<evidence type="ECO:0000313" key="2">
    <source>
        <dbReference type="Proteomes" id="UP000029278"/>
    </source>
</evidence>
<keyword evidence="2" id="KW-1185">Reference proteome</keyword>
<dbReference type="Pfam" id="PF20648">
    <property type="entry name" value="DUF6809"/>
    <property type="match status" value="1"/>
</dbReference>
<dbReference type="GeneID" id="77011594"/>
<sequence length="97" mass="11418">MKSMLEALYCGEFHPEEKIVPRDPEFRRIRREISEAKGMWKRKLSTDNFNQLEALLDLHRQTESMQATSSFVNGFQLGALMMMEVYAAKEELIYSLR</sequence>
<dbReference type="AlphaFoldDB" id="A0A090ZIX0"/>
<dbReference type="STRING" id="44252.DJ90_838"/>
<dbReference type="EMBL" id="JMQA01000018">
    <property type="protein sequence ID" value="KFN10358.1"/>
    <property type="molecule type" value="Genomic_DNA"/>
</dbReference>
<organism evidence="1 2">
    <name type="scientific">Paenibacillus macerans</name>
    <name type="common">Bacillus macerans</name>
    <dbReference type="NCBI Taxonomy" id="44252"/>
    <lineage>
        <taxon>Bacteria</taxon>
        <taxon>Bacillati</taxon>
        <taxon>Bacillota</taxon>
        <taxon>Bacilli</taxon>
        <taxon>Bacillales</taxon>
        <taxon>Paenibacillaceae</taxon>
        <taxon>Paenibacillus</taxon>
    </lineage>
</organism>
<dbReference type="PATRIC" id="fig|44252.3.peg.1297"/>
<protein>
    <submittedName>
        <fullName evidence="1">Uncharacterized protein</fullName>
    </submittedName>
</protein>
<dbReference type="OrthoDB" id="9795830at2"/>
<dbReference type="RefSeq" id="WP_036619882.1">
    <property type="nucleotide sequence ID" value="NZ_JAKOBR010000004.1"/>
</dbReference>